<dbReference type="Gene3D" id="2.60.120.290">
    <property type="entry name" value="Spermadhesin, CUB domain"/>
    <property type="match status" value="1"/>
</dbReference>
<dbReference type="InterPro" id="IPR000859">
    <property type="entry name" value="CUB_dom"/>
</dbReference>
<dbReference type="SMART" id="SM00042">
    <property type="entry name" value="CUB"/>
    <property type="match status" value="1"/>
</dbReference>
<keyword evidence="5" id="KW-0812">Transmembrane</keyword>
<sequence length="268" mass="29812">MIMSSLMTLIGPTSRGHTSCLLSSFLWCCVVLLCMLIILPGAHSYCGRTEEEAYSGSLTYNYPRSFFSSWTDYPYGKNLNCEVLFKAYYDGDGVKLEFKKLDVEPPIYPGDYGSCRDKIVVYDGDSTLDTVLATLCGEKTTTVESKGRYLLLTFTTDSHETSDRGFSVVYSKIDRGGSDKRFSLGPGKLAAIIIPSVLFYGCLFYLVYRRCKVAQNIRRNLAATGHTPEDMQIAMATMMDQASRQPLTSTTANRGGRPRVGMNQILLE</sequence>
<keyword evidence="9" id="KW-1185">Reference proteome</keyword>
<dbReference type="PANTHER" id="PTHR24251:SF30">
    <property type="entry name" value="MEMBRANE FRIZZLED-RELATED PROTEIN"/>
    <property type="match status" value="1"/>
</dbReference>
<evidence type="ECO:0000259" key="7">
    <source>
        <dbReference type="PROSITE" id="PS01180"/>
    </source>
</evidence>
<evidence type="ECO:0000256" key="3">
    <source>
        <dbReference type="PROSITE-ProRule" id="PRU00059"/>
    </source>
</evidence>
<keyword evidence="6" id="KW-0732">Signal</keyword>
<feature type="region of interest" description="Disordered" evidence="4">
    <location>
        <begin position="244"/>
        <end position="268"/>
    </location>
</feature>
<feature type="domain" description="CUB" evidence="7">
    <location>
        <begin position="46"/>
        <end position="173"/>
    </location>
</feature>
<name>A0A3S1A2F0_ELYCH</name>
<evidence type="ECO:0000256" key="4">
    <source>
        <dbReference type="SAM" id="MobiDB-lite"/>
    </source>
</evidence>
<dbReference type="EMBL" id="RQTK01000071">
    <property type="protein sequence ID" value="RUS88892.1"/>
    <property type="molecule type" value="Genomic_DNA"/>
</dbReference>
<feature type="non-terminal residue" evidence="8">
    <location>
        <position position="268"/>
    </location>
</feature>
<dbReference type="OrthoDB" id="6091123at2759"/>
<evidence type="ECO:0000313" key="9">
    <source>
        <dbReference type="Proteomes" id="UP000271974"/>
    </source>
</evidence>
<dbReference type="CDD" id="cd00041">
    <property type="entry name" value="CUB"/>
    <property type="match status" value="1"/>
</dbReference>
<feature type="transmembrane region" description="Helical" evidence="5">
    <location>
        <begin position="189"/>
        <end position="208"/>
    </location>
</feature>
<organism evidence="8 9">
    <name type="scientific">Elysia chlorotica</name>
    <name type="common">Eastern emerald elysia</name>
    <name type="synonym">Sea slug</name>
    <dbReference type="NCBI Taxonomy" id="188477"/>
    <lineage>
        <taxon>Eukaryota</taxon>
        <taxon>Metazoa</taxon>
        <taxon>Spiralia</taxon>
        <taxon>Lophotrochozoa</taxon>
        <taxon>Mollusca</taxon>
        <taxon>Gastropoda</taxon>
        <taxon>Heterobranchia</taxon>
        <taxon>Euthyneura</taxon>
        <taxon>Panpulmonata</taxon>
        <taxon>Sacoglossa</taxon>
        <taxon>Placobranchoidea</taxon>
        <taxon>Plakobranchidae</taxon>
        <taxon>Elysia</taxon>
    </lineage>
</organism>
<keyword evidence="1" id="KW-0677">Repeat</keyword>
<feature type="compositionally biased region" description="Polar residues" evidence="4">
    <location>
        <begin position="244"/>
        <end position="253"/>
    </location>
</feature>
<protein>
    <recommendedName>
        <fullName evidence="7">CUB domain-containing protein</fullName>
    </recommendedName>
</protein>
<gene>
    <name evidence="8" type="ORF">EGW08_003331</name>
</gene>
<evidence type="ECO:0000313" key="8">
    <source>
        <dbReference type="EMBL" id="RUS88892.1"/>
    </source>
</evidence>
<dbReference type="PROSITE" id="PS01180">
    <property type="entry name" value="CUB"/>
    <property type="match status" value="1"/>
</dbReference>
<dbReference type="PANTHER" id="PTHR24251">
    <property type="entry name" value="OVOCHYMASE-RELATED"/>
    <property type="match status" value="1"/>
</dbReference>
<dbReference type="Proteomes" id="UP000271974">
    <property type="component" value="Unassembled WGS sequence"/>
</dbReference>
<evidence type="ECO:0000256" key="6">
    <source>
        <dbReference type="SAM" id="SignalP"/>
    </source>
</evidence>
<feature type="chain" id="PRO_5018542079" description="CUB domain-containing protein" evidence="6">
    <location>
        <begin position="45"/>
        <end position="268"/>
    </location>
</feature>
<keyword evidence="5" id="KW-0472">Membrane</keyword>
<dbReference type="Pfam" id="PF00431">
    <property type="entry name" value="CUB"/>
    <property type="match status" value="1"/>
</dbReference>
<evidence type="ECO:0000256" key="1">
    <source>
        <dbReference type="ARBA" id="ARBA00022737"/>
    </source>
</evidence>
<comment type="caution">
    <text evidence="3">Lacks conserved residue(s) required for the propagation of feature annotation.</text>
</comment>
<keyword evidence="2" id="KW-1015">Disulfide bond</keyword>
<proteinExistence type="predicted"/>
<dbReference type="AlphaFoldDB" id="A0A3S1A2F0"/>
<comment type="caution">
    <text evidence="8">The sequence shown here is derived from an EMBL/GenBank/DDBJ whole genome shotgun (WGS) entry which is preliminary data.</text>
</comment>
<reference evidence="8 9" key="1">
    <citation type="submission" date="2019-01" db="EMBL/GenBank/DDBJ databases">
        <title>A draft genome assembly of the solar-powered sea slug Elysia chlorotica.</title>
        <authorList>
            <person name="Cai H."/>
            <person name="Li Q."/>
            <person name="Fang X."/>
            <person name="Li J."/>
            <person name="Curtis N.E."/>
            <person name="Altenburger A."/>
            <person name="Shibata T."/>
            <person name="Feng M."/>
            <person name="Maeda T."/>
            <person name="Schwartz J.A."/>
            <person name="Shigenobu S."/>
            <person name="Lundholm N."/>
            <person name="Nishiyama T."/>
            <person name="Yang H."/>
            <person name="Hasebe M."/>
            <person name="Li S."/>
            <person name="Pierce S.K."/>
            <person name="Wang J."/>
        </authorList>
    </citation>
    <scope>NUCLEOTIDE SEQUENCE [LARGE SCALE GENOMIC DNA]</scope>
    <source>
        <strain evidence="8">EC2010</strain>
        <tissue evidence="8">Whole organism of an adult</tissue>
    </source>
</reference>
<evidence type="ECO:0000256" key="5">
    <source>
        <dbReference type="SAM" id="Phobius"/>
    </source>
</evidence>
<keyword evidence="5" id="KW-1133">Transmembrane helix</keyword>
<accession>A0A3S1A2F0</accession>
<dbReference type="SUPFAM" id="SSF49854">
    <property type="entry name" value="Spermadhesin, CUB domain"/>
    <property type="match status" value="1"/>
</dbReference>
<dbReference type="InterPro" id="IPR035914">
    <property type="entry name" value="Sperma_CUB_dom_sf"/>
</dbReference>
<feature type="signal peptide" evidence="6">
    <location>
        <begin position="1"/>
        <end position="44"/>
    </location>
</feature>
<evidence type="ECO:0000256" key="2">
    <source>
        <dbReference type="ARBA" id="ARBA00023157"/>
    </source>
</evidence>